<dbReference type="FunFam" id="3.40.50.300:FF:002534">
    <property type="entry name" value="Putative RecF protein"/>
    <property type="match status" value="1"/>
</dbReference>
<dbReference type="PANTHER" id="PTHR32182:SF25">
    <property type="entry name" value="SLR1056 PROTEIN"/>
    <property type="match status" value="1"/>
</dbReference>
<evidence type="ECO:0000256" key="1">
    <source>
        <dbReference type="ARBA" id="ARBA00023236"/>
    </source>
</evidence>
<sequence>MSVSIITVDRVLSTLAIDGYRSIRSLRVALGRVTVVTGPNGSGKSSLYRGLRLLAAAGRHGAVAALAGEGGLPSTLWAGPEVIGRAVRQGRAPAQGTVRQGPVALRLGFAGDGFSYAVDLGLPTPSGSMFERDPEIKVESIWHGPILRPSTLLAERRGSQVRIREDTGWTSERKLQPWESMLDEVDAPEIRAVRAALRGWRFYDHVRTDAAAPARAAMLGTRTPVLSGDAGDLAAAIQTIREIGNADLLDATIDEAFPGSTIMVTEHDGRMTLQLRQPNLLRPLDAAELSDGTLRYLVWAAALLSPRPAELIVLNEPETSLHPELLRPLARMITRAADDSQVIVVTHAGTVVEQLRHDDARLVELEKPDGETLVVDQGALDGPPWQWPKR</sequence>
<dbReference type="InterPro" id="IPR027417">
    <property type="entry name" value="P-loop_NTPase"/>
</dbReference>
<dbReference type="InterPro" id="IPR014555">
    <property type="entry name" value="RecF-like"/>
</dbReference>
<keyword evidence="1" id="KW-0227">DNA damage</keyword>
<evidence type="ECO:0000313" key="4">
    <source>
        <dbReference type="Proteomes" id="UP000199103"/>
    </source>
</evidence>
<name>A0A1H1UDZ7_9ACTN</name>
<dbReference type="Gene3D" id="3.40.50.300">
    <property type="entry name" value="P-loop containing nucleotide triphosphate hydrolases"/>
    <property type="match status" value="2"/>
</dbReference>
<organism evidence="3 4">
    <name type="scientific">Microlunatus soli</name>
    <dbReference type="NCBI Taxonomy" id="630515"/>
    <lineage>
        <taxon>Bacteria</taxon>
        <taxon>Bacillati</taxon>
        <taxon>Actinomycetota</taxon>
        <taxon>Actinomycetes</taxon>
        <taxon>Propionibacteriales</taxon>
        <taxon>Propionibacteriaceae</taxon>
        <taxon>Microlunatus</taxon>
    </lineage>
</organism>
<dbReference type="AlphaFoldDB" id="A0A1H1UDZ7"/>
<dbReference type="PIRSF" id="PIRSF029347">
    <property type="entry name" value="RecF"/>
    <property type="match status" value="1"/>
</dbReference>
<dbReference type="GO" id="GO:0016887">
    <property type="term" value="F:ATP hydrolysis activity"/>
    <property type="evidence" value="ECO:0007669"/>
    <property type="project" value="InterPro"/>
</dbReference>
<accession>A0A1H1UDZ7</accession>
<dbReference type="GO" id="GO:0006302">
    <property type="term" value="P:double-strand break repair"/>
    <property type="evidence" value="ECO:0007669"/>
    <property type="project" value="TreeGrafter"/>
</dbReference>
<protein>
    <submittedName>
        <fullName evidence="3">Predicted ATPase</fullName>
    </submittedName>
</protein>
<dbReference type="GO" id="GO:0009432">
    <property type="term" value="P:SOS response"/>
    <property type="evidence" value="ECO:0007669"/>
    <property type="project" value="UniProtKB-KW"/>
</dbReference>
<reference evidence="3 4" key="1">
    <citation type="submission" date="2016-10" db="EMBL/GenBank/DDBJ databases">
        <authorList>
            <person name="de Groot N.N."/>
        </authorList>
    </citation>
    <scope>NUCLEOTIDE SEQUENCE [LARGE SCALE GENOMIC DNA]</scope>
    <source>
        <strain evidence="3 4">DSM 21800</strain>
    </source>
</reference>
<dbReference type="Pfam" id="PF13304">
    <property type="entry name" value="AAA_21"/>
    <property type="match status" value="1"/>
</dbReference>
<dbReference type="SUPFAM" id="SSF52540">
    <property type="entry name" value="P-loop containing nucleoside triphosphate hydrolases"/>
    <property type="match status" value="1"/>
</dbReference>
<dbReference type="FunFam" id="3.40.50.300:FF:002708">
    <property type="entry name" value="FeS assembly ATPase SufC"/>
    <property type="match status" value="1"/>
</dbReference>
<dbReference type="GO" id="GO:0005524">
    <property type="term" value="F:ATP binding"/>
    <property type="evidence" value="ECO:0007669"/>
    <property type="project" value="InterPro"/>
</dbReference>
<dbReference type="PANTHER" id="PTHR32182">
    <property type="entry name" value="DNA REPLICATION AND REPAIR PROTEIN RECF"/>
    <property type="match status" value="1"/>
</dbReference>
<feature type="domain" description="ATPase AAA-type core" evidence="2">
    <location>
        <begin position="33"/>
        <end position="347"/>
    </location>
</feature>
<evidence type="ECO:0000313" key="3">
    <source>
        <dbReference type="EMBL" id="SDS70660.1"/>
    </source>
</evidence>
<dbReference type="InterPro" id="IPR003959">
    <property type="entry name" value="ATPase_AAA_core"/>
</dbReference>
<proteinExistence type="predicted"/>
<dbReference type="EMBL" id="LT629772">
    <property type="protein sequence ID" value="SDS70660.1"/>
    <property type="molecule type" value="Genomic_DNA"/>
</dbReference>
<keyword evidence="4" id="KW-1185">Reference proteome</keyword>
<gene>
    <name evidence="3" type="ORF">SAMN04489812_2746</name>
</gene>
<dbReference type="Proteomes" id="UP000199103">
    <property type="component" value="Chromosome I"/>
</dbReference>
<keyword evidence="1" id="KW-0742">SOS response</keyword>
<dbReference type="GO" id="GO:0000731">
    <property type="term" value="P:DNA synthesis involved in DNA repair"/>
    <property type="evidence" value="ECO:0007669"/>
    <property type="project" value="TreeGrafter"/>
</dbReference>
<dbReference type="STRING" id="630515.SAMN04489812_2746"/>
<evidence type="ECO:0000259" key="2">
    <source>
        <dbReference type="Pfam" id="PF13304"/>
    </source>
</evidence>